<accession>A9IGA6</accession>
<dbReference type="GO" id="GO:0003677">
    <property type="term" value="F:DNA binding"/>
    <property type="evidence" value="ECO:0007669"/>
    <property type="project" value="UniProtKB-UniRule"/>
</dbReference>
<evidence type="ECO:0000259" key="7">
    <source>
        <dbReference type="PROSITE" id="PS51900"/>
    </source>
</evidence>
<dbReference type="Pfam" id="PF13356">
    <property type="entry name" value="Arm-DNA-bind_3"/>
    <property type="match status" value="1"/>
</dbReference>
<evidence type="ECO:0000256" key="3">
    <source>
        <dbReference type="ARBA" id="ARBA00023125"/>
    </source>
</evidence>
<evidence type="ECO:0000256" key="5">
    <source>
        <dbReference type="PROSITE-ProRule" id="PRU01248"/>
    </source>
</evidence>
<gene>
    <name evidence="8" type="primary">intB13</name>
    <name evidence="8" type="ordered locus">Bpet1545</name>
</gene>
<evidence type="ECO:0000259" key="6">
    <source>
        <dbReference type="PROSITE" id="PS51898"/>
    </source>
</evidence>
<dbReference type="Proteomes" id="UP000001225">
    <property type="component" value="Chromosome"/>
</dbReference>
<name>A9IGA6_BORPD</name>
<feature type="domain" description="Core-binding (CB)" evidence="7">
    <location>
        <begin position="112"/>
        <end position="196"/>
    </location>
</feature>
<keyword evidence="2" id="KW-0229">DNA integration</keyword>
<dbReference type="PANTHER" id="PTHR30629:SF2">
    <property type="entry name" value="PROPHAGE INTEGRASE INTS-RELATED"/>
    <property type="match status" value="1"/>
</dbReference>
<dbReference type="InterPro" id="IPR002104">
    <property type="entry name" value="Integrase_catalytic"/>
</dbReference>
<dbReference type="KEGG" id="bpt:Bpet1545"/>
<dbReference type="Gene3D" id="1.10.150.130">
    <property type="match status" value="1"/>
</dbReference>
<dbReference type="InterPro" id="IPR010998">
    <property type="entry name" value="Integrase_recombinase_N"/>
</dbReference>
<dbReference type="InterPro" id="IPR053876">
    <property type="entry name" value="Phage_int_M"/>
</dbReference>
<evidence type="ECO:0000256" key="2">
    <source>
        <dbReference type="ARBA" id="ARBA00022908"/>
    </source>
</evidence>
<dbReference type="Gene3D" id="3.30.160.390">
    <property type="entry name" value="Integrase, DNA-binding domain"/>
    <property type="match status" value="1"/>
</dbReference>
<dbReference type="Pfam" id="PF00589">
    <property type="entry name" value="Phage_integrase"/>
    <property type="match status" value="1"/>
</dbReference>
<dbReference type="PANTHER" id="PTHR30629">
    <property type="entry name" value="PROPHAGE INTEGRASE"/>
    <property type="match status" value="1"/>
</dbReference>
<dbReference type="EMBL" id="AM902716">
    <property type="protein sequence ID" value="CAP41884.1"/>
    <property type="molecule type" value="Genomic_DNA"/>
</dbReference>
<dbReference type="eggNOG" id="COG0582">
    <property type="taxonomic scope" value="Bacteria"/>
</dbReference>
<dbReference type="CDD" id="cd00801">
    <property type="entry name" value="INT_P4_C"/>
    <property type="match status" value="1"/>
</dbReference>
<dbReference type="STRING" id="94624.Bpet1545"/>
<proteinExistence type="inferred from homology"/>
<evidence type="ECO:0000313" key="9">
    <source>
        <dbReference type="Proteomes" id="UP000001225"/>
    </source>
</evidence>
<evidence type="ECO:0000313" key="8">
    <source>
        <dbReference type="EMBL" id="CAP41884.1"/>
    </source>
</evidence>
<dbReference type="InterPro" id="IPR044068">
    <property type="entry name" value="CB"/>
</dbReference>
<protein>
    <submittedName>
        <fullName evidence="8">Phage-related integrase</fullName>
    </submittedName>
</protein>
<keyword evidence="3 5" id="KW-0238">DNA-binding</keyword>
<dbReference type="PROSITE" id="PS51900">
    <property type="entry name" value="CB"/>
    <property type="match status" value="1"/>
</dbReference>
<dbReference type="Gene3D" id="1.10.443.10">
    <property type="entry name" value="Intergrase catalytic core"/>
    <property type="match status" value="1"/>
</dbReference>
<dbReference type="GO" id="GO:0015074">
    <property type="term" value="P:DNA integration"/>
    <property type="evidence" value="ECO:0007669"/>
    <property type="project" value="UniProtKB-KW"/>
</dbReference>
<dbReference type="InterPro" id="IPR013762">
    <property type="entry name" value="Integrase-like_cat_sf"/>
</dbReference>
<dbReference type="InterPro" id="IPR050808">
    <property type="entry name" value="Phage_Integrase"/>
</dbReference>
<dbReference type="InterPro" id="IPR011010">
    <property type="entry name" value="DNA_brk_join_enz"/>
</dbReference>
<dbReference type="SUPFAM" id="SSF56349">
    <property type="entry name" value="DNA breaking-rejoining enzymes"/>
    <property type="match status" value="1"/>
</dbReference>
<dbReference type="AlphaFoldDB" id="A9IGA6"/>
<comment type="similarity">
    <text evidence="1">Belongs to the 'phage' integrase family.</text>
</comment>
<dbReference type="InterPro" id="IPR025166">
    <property type="entry name" value="Integrase_DNA_bind_dom"/>
</dbReference>
<keyword evidence="4" id="KW-0233">DNA recombination</keyword>
<dbReference type="Pfam" id="PF22022">
    <property type="entry name" value="Phage_int_M"/>
    <property type="match status" value="1"/>
</dbReference>
<evidence type="ECO:0000256" key="4">
    <source>
        <dbReference type="ARBA" id="ARBA00023172"/>
    </source>
</evidence>
<keyword evidence="9" id="KW-1185">Reference proteome</keyword>
<sequence length="657" mass="73940">MTSIGPKSLLRSLEMALSDLIVRQAKTTGKRYTLYDNDCLSLMVSAAGGKSWMFRYSWLGKQKRMALGGYPALSLREARAERDKAQALIARGIDPQIERDQRRHAAKLAGEYTFKNVFDAWVEHRRKELKEGRQSTLSQILRIFNKDVLPTLGKMSIYDIRRPQLLGVLAAIEKRKAFTTAEKVRTWFNQMFRYALVIAEGLEVNPAADLDVVAEPKPPVAHNPYLHLPELPEFLQKLRRYNPRGWQTQLGVRLLFLTGVRTGELRLAEPEQFDLDRGFWIIPPEVVKQLQDEMRKAGKRPQDVPPYIVPLSLQAIEIVRYLLGVMRPAQKYLLSHRSELKKRISENTLNKAVQLMGYEGRLTGHGIRGTISTALNEIGYPKIWVDAQLSHSDPNKVSSAYNHAKYVEPRRRMMQDWADRLDLLEQGEVQAASAHLTIRIDGVPAMAEVEEAVDVAPTVAEPGVSGSPPVAATPIVVTPNSGGITFQRLSQVPPPPAHAPESEVSAIQREREEMLAMYESPNNLPVALFGKLAGKSKDQINRELKAGKLLSISLGNRGQRVPDWQLVPLKRRLAQALMNQCPHVDSWALYRLLTKPHSNLGNRAAIDVVTPTNVGKVLQAVTPYKEFERSSTDETPQFSEFVRQLQRHVNALEEAPC</sequence>
<dbReference type="PROSITE" id="PS51898">
    <property type="entry name" value="TYR_RECOMBINASE"/>
    <property type="match status" value="1"/>
</dbReference>
<evidence type="ECO:0000256" key="1">
    <source>
        <dbReference type="ARBA" id="ARBA00008857"/>
    </source>
</evidence>
<feature type="domain" description="Tyr recombinase" evidence="6">
    <location>
        <begin position="221"/>
        <end position="414"/>
    </location>
</feature>
<reference evidence="8 9" key="1">
    <citation type="journal article" date="2008" name="BMC Genomics">
        <title>The missing link: Bordetella petrii is endowed with both the metabolic versatility of environmental bacteria and virulence traits of pathogenic Bordetellae.</title>
        <authorList>
            <person name="Gross R."/>
            <person name="Guzman C.A."/>
            <person name="Sebaihia M."/>
            <person name="Martins Dos Santos V.A."/>
            <person name="Pieper D.H."/>
            <person name="Koebnik R."/>
            <person name="Lechner M."/>
            <person name="Bartels D."/>
            <person name="Buhrmester J."/>
            <person name="Choudhuri J.V."/>
            <person name="Ebensen T."/>
            <person name="Gaigalat L."/>
            <person name="Herrmann S."/>
            <person name="Khachane A.N."/>
            <person name="Larisch C."/>
            <person name="Link S."/>
            <person name="Linke B."/>
            <person name="Meyer F."/>
            <person name="Mormann S."/>
            <person name="Nakunst D."/>
            <person name="Rueckert C."/>
            <person name="Schneiker-Bekel S."/>
            <person name="Schulze K."/>
            <person name="Vorhoelter F.J."/>
            <person name="Yevsa T."/>
            <person name="Engle J.T."/>
            <person name="Goldman W.E."/>
            <person name="Puehler A."/>
            <person name="Goebel U.B."/>
            <person name="Goesmann A."/>
            <person name="Bloecker H."/>
            <person name="Kaiser O."/>
            <person name="Martinez-Arias R."/>
        </authorList>
    </citation>
    <scope>NUCLEOTIDE SEQUENCE [LARGE SCALE GENOMIC DNA]</scope>
    <source>
        <strain evidence="9">ATCC BAA-461 / DSM 12804 / CCUG 43448 / CIP 107267 / Se-1111R</strain>
    </source>
</reference>
<organism evidence="8 9">
    <name type="scientific">Bordetella petrii (strain ATCC BAA-461 / DSM 12804 / CCUG 43448 / CIP 107267 / Se-1111R)</name>
    <dbReference type="NCBI Taxonomy" id="340100"/>
    <lineage>
        <taxon>Bacteria</taxon>
        <taxon>Pseudomonadati</taxon>
        <taxon>Pseudomonadota</taxon>
        <taxon>Betaproteobacteria</taxon>
        <taxon>Burkholderiales</taxon>
        <taxon>Alcaligenaceae</taxon>
        <taxon>Bordetella</taxon>
    </lineage>
</organism>
<dbReference type="InterPro" id="IPR038488">
    <property type="entry name" value="Integrase_DNA-bd_sf"/>
</dbReference>
<dbReference type="GO" id="GO:0006310">
    <property type="term" value="P:DNA recombination"/>
    <property type="evidence" value="ECO:0007669"/>
    <property type="project" value="UniProtKB-KW"/>
</dbReference>